<evidence type="ECO:0000313" key="4">
    <source>
        <dbReference type="Proteomes" id="UP000294702"/>
    </source>
</evidence>
<feature type="domain" description="DUF2846" evidence="2">
    <location>
        <begin position="42"/>
        <end position="125"/>
    </location>
</feature>
<evidence type="ECO:0000256" key="1">
    <source>
        <dbReference type="SAM" id="SignalP"/>
    </source>
</evidence>
<gene>
    <name evidence="3" type="ORF">EV694_1365</name>
</gene>
<comment type="caution">
    <text evidence="3">The sequence shown here is derived from an EMBL/GenBank/DDBJ whole genome shotgun (WGS) entry which is preliminary data.</text>
</comment>
<keyword evidence="4" id="KW-1185">Reference proteome</keyword>
<dbReference type="PIRSF" id="PIRSF012335">
    <property type="entry name" value="UCP012335"/>
    <property type="match status" value="1"/>
</dbReference>
<proteinExistence type="predicted"/>
<organism evidence="3 4">
    <name type="scientific">Volucribacter psittacicida</name>
    <dbReference type="NCBI Taxonomy" id="203482"/>
    <lineage>
        <taxon>Bacteria</taxon>
        <taxon>Pseudomonadati</taxon>
        <taxon>Pseudomonadota</taxon>
        <taxon>Gammaproteobacteria</taxon>
        <taxon>Pasteurellales</taxon>
        <taxon>Pasteurellaceae</taxon>
        <taxon>Volucribacter</taxon>
    </lineage>
</organism>
<evidence type="ECO:0000313" key="3">
    <source>
        <dbReference type="EMBL" id="TCJ98932.1"/>
    </source>
</evidence>
<dbReference type="InterPro" id="IPR022548">
    <property type="entry name" value="DUF2846"/>
</dbReference>
<dbReference type="OrthoDB" id="7375569at2"/>
<feature type="signal peptide" evidence="1">
    <location>
        <begin position="1"/>
        <end position="22"/>
    </location>
</feature>
<sequence>MKKFFSILLISLSLLLTGCATTVMDSAENDAKAKQFETPNTGMSGIYIYRDSHFGAALKKNLYIDDDFIGESAPKVYFYKQVKAGPHKISTESEFSNNDLSIHTESGKNYFIRQYIRMGVFVGGANLEQVSEEKGKNAIFKLRRALAK</sequence>
<dbReference type="EMBL" id="SMFT01000002">
    <property type="protein sequence ID" value="TCJ98932.1"/>
    <property type="molecule type" value="Genomic_DNA"/>
</dbReference>
<dbReference type="Pfam" id="PF11008">
    <property type="entry name" value="DUF2846"/>
    <property type="match status" value="1"/>
</dbReference>
<name>A0A4R1FYJ3_9PAST</name>
<reference evidence="3 4" key="1">
    <citation type="submission" date="2019-03" db="EMBL/GenBank/DDBJ databases">
        <title>Genomic Encyclopedia of Type Strains, Phase IV (KMG-IV): sequencing the most valuable type-strain genomes for metagenomic binning, comparative biology and taxonomic classification.</title>
        <authorList>
            <person name="Goeker M."/>
        </authorList>
    </citation>
    <scope>NUCLEOTIDE SEQUENCE [LARGE SCALE GENOMIC DNA]</scope>
    <source>
        <strain evidence="3 4">DSM 15534</strain>
    </source>
</reference>
<dbReference type="InterPro" id="IPR016596">
    <property type="entry name" value="UCP012335"/>
</dbReference>
<feature type="chain" id="PRO_5020949042" evidence="1">
    <location>
        <begin position="23"/>
        <end position="148"/>
    </location>
</feature>
<evidence type="ECO:0000259" key="2">
    <source>
        <dbReference type="Pfam" id="PF11008"/>
    </source>
</evidence>
<keyword evidence="1" id="KW-0732">Signal</keyword>
<dbReference type="AlphaFoldDB" id="A0A4R1FYJ3"/>
<protein>
    <submittedName>
        <fullName evidence="3">Uncharacterized protein DUF2846</fullName>
    </submittedName>
</protein>
<dbReference type="Proteomes" id="UP000294702">
    <property type="component" value="Unassembled WGS sequence"/>
</dbReference>
<accession>A0A4R1FYJ3</accession>
<dbReference type="RefSeq" id="WP_132690750.1">
    <property type="nucleotide sequence ID" value="NZ_SMFT01000002.1"/>
</dbReference>
<dbReference type="PROSITE" id="PS51257">
    <property type="entry name" value="PROKAR_LIPOPROTEIN"/>
    <property type="match status" value="1"/>
</dbReference>